<accession>A0A2I6SCE2</accession>
<sequence length="38" mass="4145">MAGVKSDIIGKGFVESLLPEISSHYNTFDCFKTPKNVA</sequence>
<evidence type="ECO:0000313" key="1">
    <source>
        <dbReference type="EMBL" id="AUO15234.1"/>
    </source>
</evidence>
<reference evidence="1" key="2">
    <citation type="journal article" date="2018" name="Genome Announc.">
        <title>First Report of a Complete Genome Sequence of White spot syndrome virus from India.</title>
        <authorList>
            <person name="Vinaya Kumar K."/>
            <person name="Shekhar M.S."/>
            <person name="Otta S.K."/>
            <person name="Karthic K."/>
            <person name="Ashok Kumar J."/>
            <person name="Gopikrishna G."/>
            <person name="Vijayan K.K."/>
        </authorList>
    </citation>
    <scope>NUCLEOTIDE SEQUENCE</scope>
    <source>
        <strain evidence="1">IN_AP4RU</strain>
    </source>
</reference>
<name>A0A2I6SCE2_9VIRU</name>
<dbReference type="EMBL" id="MG702567">
    <property type="protein sequence ID" value="AUO15234.1"/>
    <property type="molecule type" value="Genomic_DNA"/>
</dbReference>
<proteinExistence type="predicted"/>
<protein>
    <submittedName>
        <fullName evidence="1">WSSV479</fullName>
    </submittedName>
</protein>
<organism evidence="1">
    <name type="scientific">White spot syndrome virus</name>
    <dbReference type="NCBI Taxonomy" id="342409"/>
    <lineage>
        <taxon>Viruses</taxon>
        <taxon>Viruses incertae sedis</taxon>
        <taxon>Naldaviricetes</taxon>
        <taxon>Nimaviridae</taxon>
        <taxon>Whispovirus</taxon>
    </lineage>
</organism>
<dbReference type="Proteomes" id="UP000267352">
    <property type="component" value="Segment"/>
</dbReference>
<reference evidence="1" key="1">
    <citation type="submission" date="2017-12" db="EMBL/GenBank/DDBJ databases">
        <authorList>
            <person name="Katneni V.K."/>
            <person name="Shekhar M.S."/>
            <person name="Otta S.K."/>
            <person name="Karthic K."/>
            <person name="Jangam A.K."/>
            <person name="Gopikrishna G."/>
            <person name="Vijayan K.K."/>
        </authorList>
    </citation>
    <scope>NUCLEOTIDE SEQUENCE [LARGE SCALE GENOMIC DNA]</scope>
    <source>
        <strain evidence="1">IN_AP4RU</strain>
    </source>
</reference>